<dbReference type="SUPFAM" id="SSF56672">
    <property type="entry name" value="DNA/RNA polymerases"/>
    <property type="match status" value="1"/>
</dbReference>
<dbReference type="FunFam" id="3.30.70.270:FF:000020">
    <property type="entry name" value="Transposon Tf2-6 polyprotein-like Protein"/>
    <property type="match status" value="1"/>
</dbReference>
<dbReference type="PROSITE" id="PS50994">
    <property type="entry name" value="INTEGRASE"/>
    <property type="match status" value="1"/>
</dbReference>
<dbReference type="Gene3D" id="3.10.10.10">
    <property type="entry name" value="HIV Type 1 Reverse Transcriptase, subunit A, domain 1"/>
    <property type="match status" value="1"/>
</dbReference>
<dbReference type="GO" id="GO:0003676">
    <property type="term" value="F:nucleic acid binding"/>
    <property type="evidence" value="ECO:0007669"/>
    <property type="project" value="InterPro"/>
</dbReference>
<dbReference type="InterPro" id="IPR050951">
    <property type="entry name" value="Retrovirus_Pol_polyprotein"/>
</dbReference>
<reference evidence="2 3" key="1">
    <citation type="journal article" date="2021" name="Elife">
        <title>Chloroplast acquisition without the gene transfer in kleptoplastic sea slugs, Plakobranchus ocellatus.</title>
        <authorList>
            <person name="Maeda T."/>
            <person name="Takahashi S."/>
            <person name="Yoshida T."/>
            <person name="Shimamura S."/>
            <person name="Takaki Y."/>
            <person name="Nagai Y."/>
            <person name="Toyoda A."/>
            <person name="Suzuki Y."/>
            <person name="Arimoto A."/>
            <person name="Ishii H."/>
            <person name="Satoh N."/>
            <person name="Nishiyama T."/>
            <person name="Hasebe M."/>
            <person name="Maruyama T."/>
            <person name="Minagawa J."/>
            <person name="Obokata J."/>
            <person name="Shigenobu S."/>
        </authorList>
    </citation>
    <scope>NUCLEOTIDE SEQUENCE [LARGE SCALE GENOMIC DNA]</scope>
</reference>
<evidence type="ECO:0000313" key="3">
    <source>
        <dbReference type="Proteomes" id="UP000735302"/>
    </source>
</evidence>
<dbReference type="Gene3D" id="1.10.340.70">
    <property type="match status" value="1"/>
</dbReference>
<dbReference type="Gene3D" id="3.30.70.270">
    <property type="match status" value="2"/>
</dbReference>
<dbReference type="InterPro" id="IPR036397">
    <property type="entry name" value="RNaseH_sf"/>
</dbReference>
<dbReference type="Gene3D" id="3.30.420.10">
    <property type="entry name" value="Ribonuclease H-like superfamily/Ribonuclease H"/>
    <property type="match status" value="1"/>
</dbReference>
<dbReference type="InterPro" id="IPR043128">
    <property type="entry name" value="Rev_trsase/Diguanyl_cyclase"/>
</dbReference>
<dbReference type="EMBL" id="BLXT01003711">
    <property type="protein sequence ID" value="GFO03039.1"/>
    <property type="molecule type" value="Genomic_DNA"/>
</dbReference>
<sequence length="650" mass="73163">MSPTNCKYRCASNQNLPVLGVITIPTSTAKGEKPKQERFVVTRLPLNLIGRESCKSLGLSLDQLLFDNVHKIFQNIKPDTALQNSCKQLCSEFPDLFKQELGTLKDFELEIRFKPDAQPVFHKPRPVPIAVQEDLDAALQAGINRGIWEPTQFNPYGTPVVPIKKKSSQGQASIRVCGDYSVTRLQDNGLRCRLEKCSFAQPYVEYLGHYLSKDGVGKGPKADAISQMPAPKNVSSLRSFLDQVQFYGKFLPKLSTTLEPLYHLTKKDIPWGAPEQAAFQQIKDLLSADTVLAHFNPALEVGISCDASECLQHRWPKNIPATTKPFYALRDSLSLADGCLFYGHRVVIPSALQPQVLQILHLGHFGMQRMKQLARTAVYWPRIDTDIEDIARHCAACNKHQRLPPKQPSHPWVTPEKPWSRVHIDHAINFRGHNWLVMVDAFSKYPCIHLMTSITTKATTRKLDGDFAHFGYPHAIVTDNATCFSSAEFHTWCEQRGIEHLHGAPYHLETNGAAERLVQTFKQSLKKSTLPPADALQEFLMHYRRTPLASGSSPSELLNGRQIRTAIDIIVPAQISTQPRDVTTSCSSLSKDSPCFALAYKGGRKDRWRPAVVTAVLGHKLFDVRVLPDGPIWRRHADQLRKRHTRHQPK</sequence>
<evidence type="ECO:0000259" key="1">
    <source>
        <dbReference type="PROSITE" id="PS50994"/>
    </source>
</evidence>
<organism evidence="2 3">
    <name type="scientific">Plakobranchus ocellatus</name>
    <dbReference type="NCBI Taxonomy" id="259542"/>
    <lineage>
        <taxon>Eukaryota</taxon>
        <taxon>Metazoa</taxon>
        <taxon>Spiralia</taxon>
        <taxon>Lophotrochozoa</taxon>
        <taxon>Mollusca</taxon>
        <taxon>Gastropoda</taxon>
        <taxon>Heterobranchia</taxon>
        <taxon>Euthyneura</taxon>
        <taxon>Panpulmonata</taxon>
        <taxon>Sacoglossa</taxon>
        <taxon>Placobranchoidea</taxon>
        <taxon>Plakobranchidae</taxon>
        <taxon>Plakobranchus</taxon>
    </lineage>
</organism>
<proteinExistence type="predicted"/>
<protein>
    <submittedName>
        <fullName evidence="2">Transposon tf2-9 polyprotein</fullName>
    </submittedName>
</protein>
<dbReference type="GO" id="GO:0015074">
    <property type="term" value="P:DNA integration"/>
    <property type="evidence" value="ECO:0007669"/>
    <property type="project" value="InterPro"/>
</dbReference>
<dbReference type="FunFam" id="3.30.420.10:FF:000063">
    <property type="entry name" value="Retrovirus-related Pol polyprotein from transposon 297-like Protein"/>
    <property type="match status" value="1"/>
</dbReference>
<evidence type="ECO:0000313" key="2">
    <source>
        <dbReference type="EMBL" id="GFO03039.1"/>
    </source>
</evidence>
<dbReference type="AlphaFoldDB" id="A0AAV4A989"/>
<dbReference type="FunFam" id="1.10.340.70:FF:000003">
    <property type="entry name" value="Protein CBG25708"/>
    <property type="match status" value="1"/>
</dbReference>
<feature type="domain" description="Integrase catalytic" evidence="1">
    <location>
        <begin position="414"/>
        <end position="580"/>
    </location>
</feature>
<dbReference type="PANTHER" id="PTHR37984:SF5">
    <property type="entry name" value="PROTEIN NYNRIN-LIKE"/>
    <property type="match status" value="1"/>
</dbReference>
<dbReference type="Pfam" id="PF00665">
    <property type="entry name" value="rve"/>
    <property type="match status" value="1"/>
</dbReference>
<name>A0AAV4A989_9GAST</name>
<dbReference type="Pfam" id="PF17921">
    <property type="entry name" value="Integrase_H2C2"/>
    <property type="match status" value="1"/>
</dbReference>
<dbReference type="InterPro" id="IPR012337">
    <property type="entry name" value="RNaseH-like_sf"/>
</dbReference>
<dbReference type="InterPro" id="IPR043502">
    <property type="entry name" value="DNA/RNA_pol_sf"/>
</dbReference>
<dbReference type="PANTHER" id="PTHR37984">
    <property type="entry name" value="PROTEIN CBG26694"/>
    <property type="match status" value="1"/>
</dbReference>
<accession>A0AAV4A989</accession>
<dbReference type="Proteomes" id="UP000735302">
    <property type="component" value="Unassembled WGS sequence"/>
</dbReference>
<dbReference type="SUPFAM" id="SSF53098">
    <property type="entry name" value="Ribonuclease H-like"/>
    <property type="match status" value="1"/>
</dbReference>
<dbReference type="InterPro" id="IPR001584">
    <property type="entry name" value="Integrase_cat-core"/>
</dbReference>
<gene>
    <name evidence="2" type="ORF">PoB_002954400</name>
</gene>
<dbReference type="InterPro" id="IPR041588">
    <property type="entry name" value="Integrase_H2C2"/>
</dbReference>
<comment type="caution">
    <text evidence="2">The sequence shown here is derived from an EMBL/GenBank/DDBJ whole genome shotgun (WGS) entry which is preliminary data.</text>
</comment>
<keyword evidence="3" id="KW-1185">Reference proteome</keyword>